<keyword evidence="1" id="KW-1133">Transmembrane helix</keyword>
<dbReference type="InterPro" id="IPR001036">
    <property type="entry name" value="Acrflvin-R"/>
</dbReference>
<protein>
    <submittedName>
        <fullName evidence="2">Efflux RND transporter permease subunit</fullName>
    </submittedName>
</protein>
<keyword evidence="1" id="KW-0812">Transmembrane</keyword>
<evidence type="ECO:0000256" key="1">
    <source>
        <dbReference type="SAM" id="Phobius"/>
    </source>
</evidence>
<dbReference type="PANTHER" id="PTHR32063">
    <property type="match status" value="1"/>
</dbReference>
<evidence type="ECO:0000313" key="2">
    <source>
        <dbReference type="EMBL" id="THD70359.1"/>
    </source>
</evidence>
<keyword evidence="3" id="KW-1185">Reference proteome</keyword>
<feature type="transmembrane region" description="Helical" evidence="1">
    <location>
        <begin position="124"/>
        <end position="146"/>
    </location>
</feature>
<dbReference type="SUPFAM" id="SSF82866">
    <property type="entry name" value="Multidrug efflux transporter AcrB transmembrane domain"/>
    <property type="match status" value="1"/>
</dbReference>
<accession>A0A4S3M4J1</accession>
<proteinExistence type="predicted"/>
<reference evidence="2 3" key="1">
    <citation type="submission" date="2019-04" db="EMBL/GenBank/DDBJ databases">
        <title>Draft genome sequence of Youngimonas vesicularis.</title>
        <authorList>
            <person name="Hameed A."/>
        </authorList>
    </citation>
    <scope>NUCLEOTIDE SEQUENCE [LARGE SCALE GENOMIC DNA]</scope>
    <source>
        <strain evidence="2 3">CC-AMW-E</strain>
    </source>
</reference>
<dbReference type="Proteomes" id="UP000306113">
    <property type="component" value="Unassembled WGS sequence"/>
</dbReference>
<dbReference type="AlphaFoldDB" id="A0A4S3M4J1"/>
<organism evidence="2 3">
    <name type="scientific">Thalassobius vesicularis</name>
    <dbReference type="NCBI Taxonomy" id="1294297"/>
    <lineage>
        <taxon>Bacteria</taxon>
        <taxon>Pseudomonadati</taxon>
        <taxon>Pseudomonadota</taxon>
        <taxon>Alphaproteobacteria</taxon>
        <taxon>Rhodobacterales</taxon>
        <taxon>Roseobacteraceae</taxon>
        <taxon>Thalassovita</taxon>
    </lineage>
</organism>
<dbReference type="Gene3D" id="1.20.1640.10">
    <property type="entry name" value="Multidrug efflux transporter AcrB transmembrane domain"/>
    <property type="match status" value="1"/>
</dbReference>
<dbReference type="GO" id="GO:0005886">
    <property type="term" value="C:plasma membrane"/>
    <property type="evidence" value="ECO:0007669"/>
    <property type="project" value="TreeGrafter"/>
</dbReference>
<feature type="transmembrane region" description="Helical" evidence="1">
    <location>
        <begin position="75"/>
        <end position="95"/>
    </location>
</feature>
<keyword evidence="1" id="KW-0472">Membrane</keyword>
<comment type="caution">
    <text evidence="2">The sequence shown here is derived from an EMBL/GenBank/DDBJ whole genome shotgun (WGS) entry which is preliminary data.</text>
</comment>
<dbReference type="EMBL" id="SSMD01000046">
    <property type="protein sequence ID" value="THD70359.1"/>
    <property type="molecule type" value="Genomic_DNA"/>
</dbReference>
<dbReference type="PRINTS" id="PR00702">
    <property type="entry name" value="ACRIFLAVINRP"/>
</dbReference>
<dbReference type="GO" id="GO:0042910">
    <property type="term" value="F:xenobiotic transmembrane transporter activity"/>
    <property type="evidence" value="ECO:0007669"/>
    <property type="project" value="TreeGrafter"/>
</dbReference>
<name>A0A4S3M4J1_9RHOB</name>
<feature type="transmembrane region" description="Helical" evidence="1">
    <location>
        <begin position="153"/>
        <end position="176"/>
    </location>
</feature>
<sequence length="181" mass="18579">MAASLRAICAAIRASRGGINARLFSSSVTVRRARSVARSASSPRDCGTVPCAVSVRMRSRSVSARASRSRSNSKIRVVLAASVASCALSAFGIVMDDSIVIADSIAVHAAEKPTVETVTKGVTAVAPGVISSFLTTLAVFLPLAYLAGELGAVLEVLPVVLLAALAASLIEAFFILPPARL</sequence>
<evidence type="ECO:0000313" key="3">
    <source>
        <dbReference type="Proteomes" id="UP000306113"/>
    </source>
</evidence>
<dbReference type="PANTHER" id="PTHR32063:SF33">
    <property type="entry name" value="RND SUPERFAMILY EFFLUX PUMP PERMEASE COMPONENT"/>
    <property type="match status" value="1"/>
</dbReference>
<dbReference type="Pfam" id="PF00873">
    <property type="entry name" value="ACR_tran"/>
    <property type="match status" value="1"/>
</dbReference>
<gene>
    <name evidence="2" type="ORF">E7681_18735</name>
</gene>